<keyword evidence="1" id="KW-0732">Signal</keyword>
<proteinExistence type="predicted"/>
<dbReference type="RefSeq" id="WP_147800064.1">
    <property type="nucleotide sequence ID" value="NZ_VPFL01000013.1"/>
</dbReference>
<comment type="caution">
    <text evidence="2">The sequence shown here is derived from an EMBL/GenBank/DDBJ whole genome shotgun (WGS) entry which is preliminary data.</text>
</comment>
<accession>A0A5C7EJB7</accession>
<evidence type="ECO:0000313" key="3">
    <source>
        <dbReference type="Proteomes" id="UP000321201"/>
    </source>
</evidence>
<keyword evidence="3" id="KW-1185">Reference proteome</keyword>
<dbReference type="OrthoDB" id="5783932at2"/>
<gene>
    <name evidence="2" type="ORF">FR698_10010</name>
</gene>
<dbReference type="InParanoid" id="A0A5C7EJB7"/>
<sequence>MGSFLAASLFLIALMVSGCSSGEGPLEIKVYRTYIAAQVQDATPAVMSVEVELENRGKEAIHLDYGSVQLITLGGERQSLRVFLQALKQRKKGASSSDQEALFRVLEKVGVDQQQLQALAEDVVEIPPGHRIKRIFPFSLHTKTTQGTLELRYHDMASDRVFHLRKKIYLQG</sequence>
<name>A0A5C7EJB7_9PROT</name>
<feature type="chain" id="PRO_5022863423" description="Lipoprotein" evidence="1">
    <location>
        <begin position="23"/>
        <end position="172"/>
    </location>
</feature>
<organism evidence="2 3">
    <name type="scientific">Pelomicrobium methylotrophicum</name>
    <dbReference type="NCBI Taxonomy" id="2602750"/>
    <lineage>
        <taxon>Bacteria</taxon>
        <taxon>Pseudomonadati</taxon>
        <taxon>Pseudomonadota</taxon>
        <taxon>Hydrogenophilia</taxon>
        <taxon>Hydrogenophilia incertae sedis</taxon>
        <taxon>Pelomicrobium</taxon>
    </lineage>
</organism>
<reference evidence="2 3" key="1">
    <citation type="submission" date="2019-08" db="EMBL/GenBank/DDBJ databases">
        <title>Pelomicrobium methylotrophicum gen. nov., sp. nov. a moderately thermophilic, facultatively anaerobic, lithoautotrophic and methylotrophic bacterium isolated from a terrestrial mud volcano.</title>
        <authorList>
            <person name="Slobodkina G.B."/>
            <person name="Merkel A.Y."/>
            <person name="Slobodkin A.I."/>
        </authorList>
    </citation>
    <scope>NUCLEOTIDE SEQUENCE [LARGE SCALE GENOMIC DNA]</scope>
    <source>
        <strain evidence="2 3">SM250</strain>
    </source>
</reference>
<evidence type="ECO:0000313" key="2">
    <source>
        <dbReference type="EMBL" id="TXF11435.1"/>
    </source>
</evidence>
<dbReference type="Proteomes" id="UP000321201">
    <property type="component" value="Unassembled WGS sequence"/>
</dbReference>
<evidence type="ECO:0000256" key="1">
    <source>
        <dbReference type="SAM" id="SignalP"/>
    </source>
</evidence>
<feature type="signal peptide" evidence="1">
    <location>
        <begin position="1"/>
        <end position="22"/>
    </location>
</feature>
<dbReference type="EMBL" id="VPFL01000013">
    <property type="protein sequence ID" value="TXF11435.1"/>
    <property type="molecule type" value="Genomic_DNA"/>
</dbReference>
<dbReference type="AlphaFoldDB" id="A0A5C7EJB7"/>
<evidence type="ECO:0008006" key="4">
    <source>
        <dbReference type="Google" id="ProtNLM"/>
    </source>
</evidence>
<protein>
    <recommendedName>
        <fullName evidence="4">Lipoprotein</fullName>
    </recommendedName>
</protein>